<feature type="region of interest" description="Disordered" evidence="7">
    <location>
        <begin position="53"/>
        <end position="90"/>
    </location>
</feature>
<dbReference type="RefSeq" id="WP_133617590.1">
    <property type="nucleotide sequence ID" value="NZ_SNYA01000008.1"/>
</dbReference>
<dbReference type="InterPro" id="IPR048328">
    <property type="entry name" value="Dyp_perox_C"/>
</dbReference>
<protein>
    <submittedName>
        <fullName evidence="9">Dye decolorizing peroxidase</fullName>
    </submittedName>
</protein>
<keyword evidence="10" id="KW-1185">Reference proteome</keyword>
<accession>A0A4R6RUJ0</accession>
<evidence type="ECO:0000313" key="9">
    <source>
        <dbReference type="EMBL" id="TDP89726.1"/>
    </source>
</evidence>
<reference evidence="9 10" key="1">
    <citation type="submission" date="2019-03" db="EMBL/GenBank/DDBJ databases">
        <title>Genomic analyses of the natural microbiome of Caenorhabditis elegans.</title>
        <authorList>
            <person name="Samuel B."/>
        </authorList>
    </citation>
    <scope>NUCLEOTIDE SEQUENCE [LARGE SCALE GENOMIC DNA]</scope>
    <source>
        <strain evidence="9 10">JUb18</strain>
    </source>
</reference>
<dbReference type="AlphaFoldDB" id="A0A4R6RUJ0"/>
<dbReference type="Proteomes" id="UP000295601">
    <property type="component" value="Unassembled WGS sequence"/>
</dbReference>
<organism evidence="9 10">
    <name type="scientific">Leucobacter luti</name>
    <dbReference type="NCBI Taxonomy" id="340320"/>
    <lineage>
        <taxon>Bacteria</taxon>
        <taxon>Bacillati</taxon>
        <taxon>Actinomycetota</taxon>
        <taxon>Actinomycetes</taxon>
        <taxon>Micrococcales</taxon>
        <taxon>Microbacteriaceae</taxon>
        <taxon>Leucobacter</taxon>
    </lineage>
</organism>
<gene>
    <name evidence="9" type="ORF">EDF62_3023</name>
</gene>
<dbReference type="OrthoDB" id="9781066at2"/>
<dbReference type="GO" id="GO:0004601">
    <property type="term" value="F:peroxidase activity"/>
    <property type="evidence" value="ECO:0007669"/>
    <property type="project" value="UniProtKB-KW"/>
</dbReference>
<feature type="domain" description="Dyp-type peroxidase C-terminal" evidence="8">
    <location>
        <begin position="229"/>
        <end position="397"/>
    </location>
</feature>
<dbReference type="Pfam" id="PF20628">
    <property type="entry name" value="Dyp_perox_C"/>
    <property type="match status" value="1"/>
</dbReference>
<dbReference type="InterPro" id="IPR011008">
    <property type="entry name" value="Dimeric_a/b-barrel"/>
</dbReference>
<name>A0A4R6RUJ0_9MICO</name>
<dbReference type="SUPFAM" id="SSF54909">
    <property type="entry name" value="Dimeric alpha+beta barrel"/>
    <property type="match status" value="1"/>
</dbReference>
<dbReference type="GO" id="GO:0046872">
    <property type="term" value="F:metal ion binding"/>
    <property type="evidence" value="ECO:0007669"/>
    <property type="project" value="UniProtKB-KW"/>
</dbReference>
<keyword evidence="3" id="KW-0479">Metal-binding</keyword>
<dbReference type="PROSITE" id="PS51404">
    <property type="entry name" value="DYP_PEROXIDASE"/>
    <property type="match status" value="1"/>
</dbReference>
<dbReference type="NCBIfam" id="TIGR01413">
    <property type="entry name" value="Dyp_perox_fam"/>
    <property type="match status" value="1"/>
</dbReference>
<dbReference type="InterPro" id="IPR006314">
    <property type="entry name" value="Dyp_peroxidase"/>
</dbReference>
<proteinExistence type="inferred from homology"/>
<evidence type="ECO:0000256" key="3">
    <source>
        <dbReference type="ARBA" id="ARBA00022723"/>
    </source>
</evidence>
<feature type="region of interest" description="Disordered" evidence="7">
    <location>
        <begin position="1"/>
        <end position="26"/>
    </location>
</feature>
<comment type="cofactor">
    <cofactor evidence="1">
        <name>heme b</name>
        <dbReference type="ChEBI" id="CHEBI:60344"/>
    </cofactor>
</comment>
<keyword evidence="5" id="KW-0408">Iron</keyword>
<dbReference type="GO" id="GO:0020037">
    <property type="term" value="F:heme binding"/>
    <property type="evidence" value="ECO:0007669"/>
    <property type="project" value="InterPro"/>
</dbReference>
<keyword evidence="4" id="KW-0560">Oxidoreductase</keyword>
<evidence type="ECO:0000256" key="1">
    <source>
        <dbReference type="ARBA" id="ARBA00001970"/>
    </source>
</evidence>
<evidence type="ECO:0000256" key="6">
    <source>
        <dbReference type="ARBA" id="ARBA00025737"/>
    </source>
</evidence>
<comment type="similarity">
    <text evidence="6">Belongs to the DyP-type peroxidase family.</text>
</comment>
<sequence length="425" mass="45338">MTDIDNEPSVHGLGRRRDAPSPVMSRRSMFGVFGGGLVAGGLSVGIGSSVTGRADDVRERGGQAQSDGSDAPTAVESTGPSQAGVDRPETPQRFGLLRVLNWPERDQERVVSFLGALGRRISELAVARPGSSEPVLPDGAGNLTVTVGVSADLVRQYGPDFPGGAALPPFVDDGGIDPAALGGDILLMLASDDPVPLSEVADALGAVLVGSDTRWEQRGYRGPSIGARTRNPFGFHDGVIVPQGKDELDENVWFGPPHARATVCVVRRFDLDVDGFRDLPTDVRSRTVGRDVQGVALSGGAPFHEADLLAKHPNGELKVPAQSHLRAAHPSFTGSRLMLRRGYAYQTESGGSGLLFISYQRDLRTFVETLRRMHELDDSLMRYAVATAGASFLILPGYDDQHPLGQALYRDSELRQSSESNAHEG</sequence>
<evidence type="ECO:0000313" key="10">
    <source>
        <dbReference type="Proteomes" id="UP000295601"/>
    </source>
</evidence>
<dbReference type="PANTHER" id="PTHR30521">
    <property type="entry name" value="DEFERROCHELATASE/PEROXIDASE"/>
    <property type="match status" value="1"/>
</dbReference>
<dbReference type="GO" id="GO:0005829">
    <property type="term" value="C:cytosol"/>
    <property type="evidence" value="ECO:0007669"/>
    <property type="project" value="TreeGrafter"/>
</dbReference>
<evidence type="ECO:0000259" key="8">
    <source>
        <dbReference type="Pfam" id="PF20628"/>
    </source>
</evidence>
<evidence type="ECO:0000256" key="7">
    <source>
        <dbReference type="SAM" id="MobiDB-lite"/>
    </source>
</evidence>
<comment type="caution">
    <text evidence="9">The sequence shown here is derived from an EMBL/GenBank/DDBJ whole genome shotgun (WGS) entry which is preliminary data.</text>
</comment>
<dbReference type="PANTHER" id="PTHR30521:SF0">
    <property type="entry name" value="DYP-TYPE PEROXIDASE FAMILY PROTEIN"/>
    <property type="match status" value="1"/>
</dbReference>
<evidence type="ECO:0000256" key="2">
    <source>
        <dbReference type="ARBA" id="ARBA00022559"/>
    </source>
</evidence>
<keyword evidence="2 9" id="KW-0575">Peroxidase</keyword>
<dbReference type="EMBL" id="SNYA01000008">
    <property type="protein sequence ID" value="TDP89726.1"/>
    <property type="molecule type" value="Genomic_DNA"/>
</dbReference>
<evidence type="ECO:0000256" key="5">
    <source>
        <dbReference type="ARBA" id="ARBA00023004"/>
    </source>
</evidence>
<evidence type="ECO:0000256" key="4">
    <source>
        <dbReference type="ARBA" id="ARBA00023002"/>
    </source>
</evidence>